<organism evidence="2 3">
    <name type="scientific">Lactobacillus equicursoris DSM 19284 = JCM 14600 = CIP 110162</name>
    <dbReference type="NCBI Taxonomy" id="1293597"/>
    <lineage>
        <taxon>Bacteria</taxon>
        <taxon>Bacillati</taxon>
        <taxon>Bacillota</taxon>
        <taxon>Bacilli</taxon>
        <taxon>Lactobacillales</taxon>
        <taxon>Lactobacillaceae</taxon>
        <taxon>Lactobacillus</taxon>
    </lineage>
</organism>
<feature type="transmembrane region" description="Helical" evidence="1">
    <location>
        <begin position="33"/>
        <end position="54"/>
    </location>
</feature>
<keyword evidence="3" id="KW-1185">Reference proteome</keyword>
<reference evidence="2 3" key="1">
    <citation type="journal article" date="2015" name="Genome Announc.">
        <title>Expanding the biotechnology potential of lactobacilli through comparative genomics of 213 strains and associated genera.</title>
        <authorList>
            <person name="Sun Z."/>
            <person name="Harris H.M."/>
            <person name="McCann A."/>
            <person name="Guo C."/>
            <person name="Argimon S."/>
            <person name="Zhang W."/>
            <person name="Yang X."/>
            <person name="Jeffery I.B."/>
            <person name="Cooney J.C."/>
            <person name="Kagawa T.F."/>
            <person name="Liu W."/>
            <person name="Song Y."/>
            <person name="Salvetti E."/>
            <person name="Wrobel A."/>
            <person name="Rasinkangas P."/>
            <person name="Parkhill J."/>
            <person name="Rea M.C."/>
            <person name="O'Sullivan O."/>
            <person name="Ritari J."/>
            <person name="Douillard F.P."/>
            <person name="Paul Ross R."/>
            <person name="Yang R."/>
            <person name="Briner A.E."/>
            <person name="Felis G.E."/>
            <person name="de Vos W.M."/>
            <person name="Barrangou R."/>
            <person name="Klaenhammer T.R."/>
            <person name="Caufield P.W."/>
            <person name="Cui Y."/>
            <person name="Zhang H."/>
            <person name="O'Toole P.W."/>
        </authorList>
    </citation>
    <scope>NUCLEOTIDE SEQUENCE [LARGE SCALE GENOMIC DNA]</scope>
    <source>
        <strain evidence="2 3">DSM 19284</strain>
    </source>
</reference>
<gene>
    <name evidence="2" type="ORF">FC20_GL001885</name>
</gene>
<keyword evidence="1" id="KW-0812">Transmembrane</keyword>
<evidence type="ECO:0000313" key="3">
    <source>
        <dbReference type="Proteomes" id="UP000051074"/>
    </source>
</evidence>
<keyword evidence="1" id="KW-0472">Membrane</keyword>
<dbReference type="RefSeq" id="WP_236697669.1">
    <property type="nucleotide sequence ID" value="NZ_AZDU01000096.1"/>
</dbReference>
<dbReference type="EMBL" id="AZDU01000096">
    <property type="protein sequence ID" value="KRK98441.1"/>
    <property type="molecule type" value="Genomic_DNA"/>
</dbReference>
<proteinExistence type="predicted"/>
<evidence type="ECO:0008006" key="4">
    <source>
        <dbReference type="Google" id="ProtNLM"/>
    </source>
</evidence>
<dbReference type="AlphaFoldDB" id="A0A0R1LZW1"/>
<sequence length="297" mass="34802">MGAFLLYLNVIIIIEKAFSSEVITMLKRLRNTLLALTALLGITALFANTVQAAYDTPYLKGQVVLKLNWNSYVYDRYGNRMPWFNGLYGPLGYLKKGSYVYTTRKKVERTNKDVRYYFLHGTKIHTYEIDKKYWLPYRKINGHYFYYIGHGAYIKARNVSEINNHSQYSNGEKAMIDETAYTFKFNSKTKKITNLKKKYKYSDYVMVDGLRQFSADDGSPWRDADQPYYARLKGSGHGYTGTYILLGDLRDKDSDMFFWDIEEDNHPNYRINILDINWQESNKTAEKAKAQKSKQDN</sequence>
<name>A0A0R1LZW1_9LACO</name>
<dbReference type="eggNOG" id="ENOG5032F1G">
    <property type="taxonomic scope" value="Bacteria"/>
</dbReference>
<comment type="caution">
    <text evidence="2">The sequence shown here is derived from an EMBL/GenBank/DDBJ whole genome shotgun (WGS) entry which is preliminary data.</text>
</comment>
<protein>
    <recommendedName>
        <fullName evidence="4">Surface layer protein A domain-containing protein</fullName>
    </recommendedName>
</protein>
<dbReference type="PATRIC" id="fig|1293597.4.peg.2024"/>
<evidence type="ECO:0000313" key="2">
    <source>
        <dbReference type="EMBL" id="KRK98441.1"/>
    </source>
</evidence>
<accession>A0A0R1LZW1</accession>
<keyword evidence="1" id="KW-1133">Transmembrane helix</keyword>
<dbReference type="Proteomes" id="UP000051074">
    <property type="component" value="Unassembled WGS sequence"/>
</dbReference>
<evidence type="ECO:0000256" key="1">
    <source>
        <dbReference type="SAM" id="Phobius"/>
    </source>
</evidence>